<keyword evidence="7" id="KW-1185">Reference proteome</keyword>
<feature type="region of interest" description="Disordered" evidence="4">
    <location>
        <begin position="401"/>
        <end position="453"/>
    </location>
</feature>
<dbReference type="PANTHER" id="PTHR47429:SF9">
    <property type="entry name" value="PAS DOMAIN-CONTAINING PROTEIN"/>
    <property type="match status" value="1"/>
</dbReference>
<evidence type="ECO:0000256" key="3">
    <source>
        <dbReference type="ARBA" id="ARBA00022991"/>
    </source>
</evidence>
<keyword evidence="3" id="KW-0157">Chromophore</keyword>
<feature type="region of interest" description="Disordered" evidence="4">
    <location>
        <begin position="1"/>
        <end position="64"/>
    </location>
</feature>
<gene>
    <name evidence="6" type="ORF">B0T17DRAFT_612388</name>
</gene>
<feature type="compositionally biased region" description="Low complexity" evidence="4">
    <location>
        <begin position="351"/>
        <end position="368"/>
    </location>
</feature>
<dbReference type="EMBL" id="JAULSR010000001">
    <property type="protein sequence ID" value="KAK0635536.1"/>
    <property type="molecule type" value="Genomic_DNA"/>
</dbReference>
<comment type="caution">
    <text evidence="6">The sequence shown here is derived from an EMBL/GenBank/DDBJ whole genome shotgun (WGS) entry which is preliminary data.</text>
</comment>
<dbReference type="InterPro" id="IPR035965">
    <property type="entry name" value="PAS-like_dom_sf"/>
</dbReference>
<feature type="compositionally biased region" description="Low complexity" evidence="4">
    <location>
        <begin position="1001"/>
        <end position="1010"/>
    </location>
</feature>
<evidence type="ECO:0000313" key="7">
    <source>
        <dbReference type="Proteomes" id="UP001174934"/>
    </source>
</evidence>
<dbReference type="InterPro" id="IPR000014">
    <property type="entry name" value="PAS"/>
</dbReference>
<name>A0AA39XK79_9PEZI</name>
<dbReference type="AlphaFoldDB" id="A0AA39XK79"/>
<dbReference type="Gene3D" id="3.30.450.20">
    <property type="entry name" value="PAS domain"/>
    <property type="match status" value="1"/>
</dbReference>
<feature type="region of interest" description="Disordered" evidence="4">
    <location>
        <begin position="1001"/>
        <end position="1033"/>
    </location>
</feature>
<evidence type="ECO:0000256" key="4">
    <source>
        <dbReference type="SAM" id="MobiDB-lite"/>
    </source>
</evidence>
<feature type="region of interest" description="Disordered" evidence="4">
    <location>
        <begin position="561"/>
        <end position="583"/>
    </location>
</feature>
<dbReference type="InterPro" id="IPR021838">
    <property type="entry name" value="DUF3431"/>
</dbReference>
<dbReference type="Pfam" id="PF13426">
    <property type="entry name" value="PAS_9"/>
    <property type="match status" value="1"/>
</dbReference>
<evidence type="ECO:0000313" key="6">
    <source>
        <dbReference type="EMBL" id="KAK0635536.1"/>
    </source>
</evidence>
<dbReference type="Pfam" id="PF11913">
    <property type="entry name" value="DUF3431"/>
    <property type="match status" value="1"/>
</dbReference>
<evidence type="ECO:0000256" key="1">
    <source>
        <dbReference type="ARBA" id="ARBA00022630"/>
    </source>
</evidence>
<dbReference type="PANTHER" id="PTHR47429">
    <property type="entry name" value="PROTEIN TWIN LOV 1"/>
    <property type="match status" value="1"/>
</dbReference>
<feature type="domain" description="PAS" evidence="5">
    <location>
        <begin position="215"/>
        <end position="314"/>
    </location>
</feature>
<evidence type="ECO:0000259" key="5">
    <source>
        <dbReference type="Pfam" id="PF13426"/>
    </source>
</evidence>
<keyword evidence="2" id="KW-0288">FMN</keyword>
<organism evidence="6 7">
    <name type="scientific">Bombardia bombarda</name>
    <dbReference type="NCBI Taxonomy" id="252184"/>
    <lineage>
        <taxon>Eukaryota</taxon>
        <taxon>Fungi</taxon>
        <taxon>Dikarya</taxon>
        <taxon>Ascomycota</taxon>
        <taxon>Pezizomycotina</taxon>
        <taxon>Sordariomycetes</taxon>
        <taxon>Sordariomycetidae</taxon>
        <taxon>Sordariales</taxon>
        <taxon>Lasiosphaeriaceae</taxon>
        <taxon>Bombardia</taxon>
    </lineage>
</organism>
<sequence>MSQTTSKTTNSAASTQETNATSLSPLQARIGGDVDGLEPFNEEQVEPGSYDLLTPAPSRPHHQPYSLEKRSEQVFSKEHLAVIFADSSLLGPFTSFIQVSRPASIPLLSYYLNARKALKAVHYSNAVVAAALQSLHGHEFTNSPAPSVENPTLQEKANAAFAALVREDLPAFVTHTWIQTTSLSMKKRITGTLPAHLRQMSDGLAEVFCLTDPSRDDNPIVFASEEFYRTTQYGVSYAIGRNCRFLQGPKTNPASVGRLRRMLAEGASKGHHHYETLLNYRRDGSPFMNLLMCAPLLDNRGVTKYMIGAQVDVSGLAKDCAGLESLRRLVAREGEEEGEGGSESGGGDVGGSKVVSSFVNGGSGSSNSVQIEKEDVAAFREMSEMFSRTEIETVRNNGGNMYHRQQHHQQDEEPATVSNWPKPPLLVVSGEADASSSDHHHHNNSSAPSISTTDSGRLAGIYEHYVLVRPGPDLRILFASPSLRVPGILQTPLLSRIGGPGQVREELARAFRDGTVVTARIRWVSKLDREGRSRWIHCTPLLGSNGAVGVWMVVIVDGDEDEGEDGGQKRGSRNSRLAPPVESHVQRLAGERRGRSSVVYDGHTNCNFAALSSNKTTKMFAGVLRLVYRHRIGAHDVVVVQPDPAGFPSWFSDNNQTVDDEPEIGRLFPDEPPPLTESRSPEFAPGIPKPRGERYTRALVVARTSGEDVAWMDESLAITKAHSNDGDTERVVKDGDGKDDKEDHDKWTLYLYTTDNISAAGFHTPVNKGREAMAYLTYIIEHYAKLPDISVFMHSHRSSWHDNFFGLDTVQTLQRLKLDHVVRLGYFNLRCNWEPGCPDHIHPRDPVFDDDKPEQYYFASAWSDIFPMLEVPETLSQPCCAQFALTADRIRVWPQDEYIFLRDWMLMTELEDEISGRVFEYLYQLSVYIWTGKAVNCPEEHNCYCEGYGICFGGREQYGEVMGEMGKLYETQDKLKGFANNNAHGYDEADITAIVDRLERQQQQQQLQETTQDEDNYDDKDQSESPAAMFDQILDTSREIRRLEAWIAERVDRAKEEEKR</sequence>
<dbReference type="Proteomes" id="UP001174934">
    <property type="component" value="Unassembled WGS sequence"/>
</dbReference>
<keyword evidence="1" id="KW-0285">Flavoprotein</keyword>
<proteinExistence type="predicted"/>
<protein>
    <recommendedName>
        <fullName evidence="5">PAS domain-containing protein</fullName>
    </recommendedName>
</protein>
<feature type="compositionally biased region" description="Gly residues" evidence="4">
    <location>
        <begin position="341"/>
        <end position="350"/>
    </location>
</feature>
<feature type="region of interest" description="Disordered" evidence="4">
    <location>
        <begin position="333"/>
        <end position="368"/>
    </location>
</feature>
<dbReference type="SUPFAM" id="SSF55785">
    <property type="entry name" value="PYP-like sensor domain (PAS domain)"/>
    <property type="match status" value="1"/>
</dbReference>
<feature type="compositionally biased region" description="Low complexity" evidence="4">
    <location>
        <begin position="1"/>
        <end position="16"/>
    </location>
</feature>
<reference evidence="6" key="1">
    <citation type="submission" date="2023-06" db="EMBL/GenBank/DDBJ databases">
        <title>Genome-scale phylogeny and comparative genomics of the fungal order Sordariales.</title>
        <authorList>
            <consortium name="Lawrence Berkeley National Laboratory"/>
            <person name="Hensen N."/>
            <person name="Bonometti L."/>
            <person name="Westerberg I."/>
            <person name="Brannstrom I.O."/>
            <person name="Guillou S."/>
            <person name="Cros-Aarteil S."/>
            <person name="Calhoun S."/>
            <person name="Haridas S."/>
            <person name="Kuo A."/>
            <person name="Mondo S."/>
            <person name="Pangilinan J."/>
            <person name="Riley R."/>
            <person name="LaButti K."/>
            <person name="Andreopoulos B."/>
            <person name="Lipzen A."/>
            <person name="Chen C."/>
            <person name="Yanf M."/>
            <person name="Daum C."/>
            <person name="Ng V."/>
            <person name="Clum A."/>
            <person name="Steindorff A."/>
            <person name="Ohm R."/>
            <person name="Martin F."/>
            <person name="Silar P."/>
            <person name="Natvig D."/>
            <person name="Lalanne C."/>
            <person name="Gautier V."/>
            <person name="Ament-velasquez S.L."/>
            <person name="Kruys A."/>
            <person name="Hutchinson M.I."/>
            <person name="Powell A.J."/>
            <person name="Barry K."/>
            <person name="Miller A.N."/>
            <person name="Grigoriev I.V."/>
            <person name="Debuchy R."/>
            <person name="Gladieux P."/>
            <person name="Thoren M.H."/>
            <person name="Johannesson H."/>
        </authorList>
    </citation>
    <scope>NUCLEOTIDE SEQUENCE</scope>
    <source>
        <strain evidence="6">SMH3391-2</strain>
    </source>
</reference>
<accession>A0AA39XK79</accession>
<evidence type="ECO:0000256" key="2">
    <source>
        <dbReference type="ARBA" id="ARBA00022643"/>
    </source>
</evidence>
<dbReference type="GO" id="GO:0005634">
    <property type="term" value="C:nucleus"/>
    <property type="evidence" value="ECO:0007669"/>
    <property type="project" value="TreeGrafter"/>
</dbReference>